<evidence type="ECO:0000313" key="1">
    <source>
        <dbReference type="EMBL" id="MQM13771.1"/>
    </source>
</evidence>
<dbReference type="EMBL" id="NMUH01005819">
    <property type="protein sequence ID" value="MQM13771.1"/>
    <property type="molecule type" value="Genomic_DNA"/>
</dbReference>
<gene>
    <name evidence="1" type="ORF">Taro_046695</name>
</gene>
<sequence>MLSTRPETPCQGLRKSSWLWRTSIADELVVPLKLVKPLGINTIQTALVSSLLPWDHVGPLVCVHSTASGWFATVTIIGLTLFYDYTPIISTISVLSSVHVRSTISSIHLVLS</sequence>
<accession>A0A843X4G9</accession>
<proteinExistence type="predicted"/>
<dbReference type="Proteomes" id="UP000652761">
    <property type="component" value="Unassembled WGS sequence"/>
</dbReference>
<feature type="non-terminal residue" evidence="1">
    <location>
        <position position="112"/>
    </location>
</feature>
<name>A0A843X4G9_COLES</name>
<evidence type="ECO:0000313" key="2">
    <source>
        <dbReference type="Proteomes" id="UP000652761"/>
    </source>
</evidence>
<dbReference type="AlphaFoldDB" id="A0A843X4G9"/>
<comment type="caution">
    <text evidence="1">The sequence shown here is derived from an EMBL/GenBank/DDBJ whole genome shotgun (WGS) entry which is preliminary data.</text>
</comment>
<reference evidence="1" key="1">
    <citation type="submission" date="2017-07" db="EMBL/GenBank/DDBJ databases">
        <title>Taro Niue Genome Assembly and Annotation.</title>
        <authorList>
            <person name="Atibalentja N."/>
            <person name="Keating K."/>
            <person name="Fields C.J."/>
        </authorList>
    </citation>
    <scope>NUCLEOTIDE SEQUENCE</scope>
    <source>
        <strain evidence="1">Niue_2</strain>
        <tissue evidence="1">Leaf</tissue>
    </source>
</reference>
<organism evidence="1 2">
    <name type="scientific">Colocasia esculenta</name>
    <name type="common">Wild taro</name>
    <name type="synonym">Arum esculentum</name>
    <dbReference type="NCBI Taxonomy" id="4460"/>
    <lineage>
        <taxon>Eukaryota</taxon>
        <taxon>Viridiplantae</taxon>
        <taxon>Streptophyta</taxon>
        <taxon>Embryophyta</taxon>
        <taxon>Tracheophyta</taxon>
        <taxon>Spermatophyta</taxon>
        <taxon>Magnoliopsida</taxon>
        <taxon>Liliopsida</taxon>
        <taxon>Araceae</taxon>
        <taxon>Aroideae</taxon>
        <taxon>Colocasieae</taxon>
        <taxon>Colocasia</taxon>
    </lineage>
</organism>
<protein>
    <submittedName>
        <fullName evidence="1">Uncharacterized protein</fullName>
    </submittedName>
</protein>
<keyword evidence="2" id="KW-1185">Reference proteome</keyword>